<evidence type="ECO:0000313" key="2">
    <source>
        <dbReference type="EMBL" id="KAF9590258.1"/>
    </source>
</evidence>
<sequence>MTTTLPISANISAFNKLYHVLSKRRTSFTLKCLRPITCYAFSRKKIDSFHENKFKMKDVNELCCYFGVRREKDGILSRKNERRRVVVVRVNQFGGGGGRDDGNNARILGNLALAIGLTYLSMTGQLGWVLDAIVSVWILAIILPIAGLGAFLWWAGRNIVQSSCPNCGNEFQIFRSSLKDGLQLCPYCTQPFGGKILIFYSFPLVYIHQLSRLVSLVNLLVYKLKKKNYQMHPSNVAFSIQGESLVPHPFLLMMWSEAKVL</sequence>
<reference evidence="2 3" key="1">
    <citation type="submission" date="2020-10" db="EMBL/GenBank/DDBJ databases">
        <title>The Coptis chinensis genome and diversification of protoberbering-type alkaloids.</title>
        <authorList>
            <person name="Wang B."/>
            <person name="Shu S."/>
            <person name="Song C."/>
            <person name="Liu Y."/>
        </authorList>
    </citation>
    <scope>NUCLEOTIDE SEQUENCE [LARGE SCALE GENOMIC DNA]</scope>
    <source>
        <strain evidence="2">HL-2020</strain>
        <tissue evidence="2">Leaf</tissue>
    </source>
</reference>
<gene>
    <name evidence="2" type="ORF">IFM89_032036</name>
</gene>
<evidence type="ECO:0000313" key="3">
    <source>
        <dbReference type="Proteomes" id="UP000631114"/>
    </source>
</evidence>
<dbReference type="OrthoDB" id="1935723at2759"/>
<keyword evidence="1" id="KW-0472">Membrane</keyword>
<accession>A0A835LCD1</accession>
<keyword evidence="1" id="KW-0812">Transmembrane</keyword>
<protein>
    <recommendedName>
        <fullName evidence="4">Transmembrane protein</fullName>
    </recommendedName>
</protein>
<name>A0A835LCD1_9MAGN</name>
<dbReference type="PANTHER" id="PTHR36785">
    <property type="entry name" value="OS05G0502500 PROTEIN"/>
    <property type="match status" value="1"/>
</dbReference>
<dbReference type="EMBL" id="JADFTS010000009">
    <property type="protein sequence ID" value="KAF9590258.1"/>
    <property type="molecule type" value="Genomic_DNA"/>
</dbReference>
<proteinExistence type="predicted"/>
<dbReference type="AlphaFoldDB" id="A0A835LCD1"/>
<feature type="transmembrane region" description="Helical" evidence="1">
    <location>
        <begin position="134"/>
        <end position="155"/>
    </location>
</feature>
<evidence type="ECO:0008006" key="4">
    <source>
        <dbReference type="Google" id="ProtNLM"/>
    </source>
</evidence>
<dbReference type="PANTHER" id="PTHR36785:SF1">
    <property type="entry name" value="OS05G0502500 PROTEIN"/>
    <property type="match status" value="1"/>
</dbReference>
<feature type="transmembrane region" description="Helical" evidence="1">
    <location>
        <begin position="107"/>
        <end position="128"/>
    </location>
</feature>
<keyword evidence="3" id="KW-1185">Reference proteome</keyword>
<keyword evidence="1" id="KW-1133">Transmembrane helix</keyword>
<evidence type="ECO:0000256" key="1">
    <source>
        <dbReference type="SAM" id="Phobius"/>
    </source>
</evidence>
<organism evidence="2 3">
    <name type="scientific">Coptis chinensis</name>
    <dbReference type="NCBI Taxonomy" id="261450"/>
    <lineage>
        <taxon>Eukaryota</taxon>
        <taxon>Viridiplantae</taxon>
        <taxon>Streptophyta</taxon>
        <taxon>Embryophyta</taxon>
        <taxon>Tracheophyta</taxon>
        <taxon>Spermatophyta</taxon>
        <taxon>Magnoliopsida</taxon>
        <taxon>Ranunculales</taxon>
        <taxon>Ranunculaceae</taxon>
        <taxon>Coptidoideae</taxon>
        <taxon>Coptis</taxon>
    </lineage>
</organism>
<comment type="caution">
    <text evidence="2">The sequence shown here is derived from an EMBL/GenBank/DDBJ whole genome shotgun (WGS) entry which is preliminary data.</text>
</comment>
<dbReference type="Proteomes" id="UP000631114">
    <property type="component" value="Unassembled WGS sequence"/>
</dbReference>